<dbReference type="GO" id="GO:0006355">
    <property type="term" value="P:regulation of DNA-templated transcription"/>
    <property type="evidence" value="ECO:0007669"/>
    <property type="project" value="InterPro"/>
</dbReference>
<dbReference type="GO" id="GO:0003723">
    <property type="term" value="F:RNA binding"/>
    <property type="evidence" value="ECO:0007669"/>
    <property type="project" value="InterPro"/>
</dbReference>
<name>A0A2N8Q2H0_ENTAV</name>
<dbReference type="InterPro" id="IPR011608">
    <property type="entry name" value="PRD"/>
</dbReference>
<evidence type="ECO:0000313" key="3">
    <source>
        <dbReference type="EMBL" id="MDT2401860.1"/>
    </source>
</evidence>
<dbReference type="PROSITE" id="PS51372">
    <property type="entry name" value="PRD_2"/>
    <property type="match status" value="2"/>
</dbReference>
<dbReference type="InterPro" id="IPR036650">
    <property type="entry name" value="CAT_RNA-bd_dom_sf"/>
</dbReference>
<evidence type="ECO:0000259" key="2">
    <source>
        <dbReference type="PROSITE" id="PS51372"/>
    </source>
</evidence>
<dbReference type="Gene3D" id="2.30.24.10">
    <property type="entry name" value="CAT RNA-binding domain"/>
    <property type="match status" value="1"/>
</dbReference>
<dbReference type="InterPro" id="IPR036634">
    <property type="entry name" value="PRD_sf"/>
</dbReference>
<dbReference type="SMART" id="SM01061">
    <property type="entry name" value="CAT_RBD"/>
    <property type="match status" value="1"/>
</dbReference>
<protein>
    <submittedName>
        <fullName evidence="3">PRD domain-containing protein</fullName>
    </submittedName>
</protein>
<dbReference type="PANTHER" id="PTHR30185">
    <property type="entry name" value="CRYPTIC BETA-GLUCOSIDE BGL OPERON ANTITERMINATOR"/>
    <property type="match status" value="1"/>
</dbReference>
<dbReference type="EMBL" id="JARPWH010000013">
    <property type="protein sequence ID" value="MDT2401860.1"/>
    <property type="molecule type" value="Genomic_DNA"/>
</dbReference>
<dbReference type="AlphaFoldDB" id="A0A2N8Q2H0"/>
<gene>
    <name evidence="3" type="ORF">P7D43_05705</name>
</gene>
<sequence length="283" mass="33164">MKISQILNNNVALVKRGGNEVFVVAKGIGFKKKKGQQIAEEEVEKMYILDSFDMLDHFSYLLAHSDPNDILLVSNIISYGEEQLNIKASDYLSLALLDHLEFLLKRVEKQQFIKSPLIWDTKRFYPEHFKVGLKALKMIEEQKGLQLPEDEAVSLCLHFVNMEESRDSRKDHVLEMRALSDLVSIVEHHFNVTLDDESTNYMRFTTHLQYFVQRIVNGEIFNDGSETLELYKQVCQLYPESFKTVQKMKIYVQSQFNLEISINEETYLMLHINRVTERMEDKK</sequence>
<dbReference type="RefSeq" id="WP_070558387.1">
    <property type="nucleotide sequence ID" value="NZ_CAAKOH010000036.1"/>
</dbReference>
<dbReference type="InterPro" id="IPR004341">
    <property type="entry name" value="CAT_RNA-bd_dom"/>
</dbReference>
<evidence type="ECO:0000313" key="4">
    <source>
        <dbReference type="Proteomes" id="UP001260773"/>
    </source>
</evidence>
<evidence type="ECO:0000256" key="1">
    <source>
        <dbReference type="ARBA" id="ARBA00022737"/>
    </source>
</evidence>
<feature type="domain" description="PRD" evidence="2">
    <location>
        <begin position="64"/>
        <end position="169"/>
    </location>
</feature>
<dbReference type="Proteomes" id="UP001260773">
    <property type="component" value="Unassembled WGS sequence"/>
</dbReference>
<dbReference type="InterPro" id="IPR050661">
    <property type="entry name" value="BglG_antiterminators"/>
</dbReference>
<proteinExistence type="predicted"/>
<accession>A0A2N8Q2H0</accession>
<reference evidence="3" key="1">
    <citation type="submission" date="2023-03" db="EMBL/GenBank/DDBJ databases">
        <authorList>
            <person name="Shen W."/>
            <person name="Cai J."/>
        </authorList>
    </citation>
    <scope>NUCLEOTIDE SEQUENCE</scope>
    <source>
        <strain evidence="3">P33-2</strain>
    </source>
</reference>
<dbReference type="Gene3D" id="1.10.1790.10">
    <property type="entry name" value="PRD domain"/>
    <property type="match status" value="2"/>
</dbReference>
<dbReference type="SUPFAM" id="SSF50151">
    <property type="entry name" value="SacY-like RNA-binding domain"/>
    <property type="match status" value="1"/>
</dbReference>
<dbReference type="Pfam" id="PF00874">
    <property type="entry name" value="PRD"/>
    <property type="match status" value="2"/>
</dbReference>
<organism evidence="3 4">
    <name type="scientific">Enterococcus avium</name>
    <name type="common">Streptococcus avium</name>
    <dbReference type="NCBI Taxonomy" id="33945"/>
    <lineage>
        <taxon>Bacteria</taxon>
        <taxon>Bacillati</taxon>
        <taxon>Bacillota</taxon>
        <taxon>Bacilli</taxon>
        <taxon>Lactobacillales</taxon>
        <taxon>Enterococcaceae</taxon>
        <taxon>Enterococcus</taxon>
    </lineage>
</organism>
<dbReference type="SUPFAM" id="SSF63520">
    <property type="entry name" value="PTS-regulatory domain, PRD"/>
    <property type="match status" value="2"/>
</dbReference>
<keyword evidence="1" id="KW-0677">Repeat</keyword>
<comment type="caution">
    <text evidence="3">The sequence shown here is derived from an EMBL/GenBank/DDBJ whole genome shotgun (WGS) entry which is preliminary data.</text>
</comment>
<dbReference type="Pfam" id="PF03123">
    <property type="entry name" value="CAT_RBD"/>
    <property type="match status" value="1"/>
</dbReference>
<dbReference type="PANTHER" id="PTHR30185:SF15">
    <property type="entry name" value="CRYPTIC BETA-GLUCOSIDE BGL OPERON ANTITERMINATOR"/>
    <property type="match status" value="1"/>
</dbReference>
<feature type="domain" description="PRD" evidence="2">
    <location>
        <begin position="170"/>
        <end position="282"/>
    </location>
</feature>